<evidence type="ECO:0000256" key="1">
    <source>
        <dbReference type="ARBA" id="ARBA00007409"/>
    </source>
</evidence>
<organism evidence="8 9">
    <name type="scientific">Hyaloscypha variabilis (strain UAMH 11265 / GT02V1 / F)</name>
    <name type="common">Meliniomyces variabilis</name>
    <dbReference type="NCBI Taxonomy" id="1149755"/>
    <lineage>
        <taxon>Eukaryota</taxon>
        <taxon>Fungi</taxon>
        <taxon>Dikarya</taxon>
        <taxon>Ascomycota</taxon>
        <taxon>Pezizomycotina</taxon>
        <taxon>Leotiomycetes</taxon>
        <taxon>Helotiales</taxon>
        <taxon>Hyaloscyphaceae</taxon>
        <taxon>Hyaloscypha</taxon>
        <taxon>Hyaloscypha variabilis</taxon>
    </lineage>
</organism>
<evidence type="ECO:0000256" key="3">
    <source>
        <dbReference type="ARBA" id="ARBA00022679"/>
    </source>
</evidence>
<dbReference type="PANTHER" id="PTHR44051:SF23">
    <property type="entry name" value="GLUTATHIONE S-TRANSFERASE-LIKE PROTEIN TPCF"/>
    <property type="match status" value="1"/>
</dbReference>
<gene>
    <name evidence="8" type="ORF">L207DRAFT_433283</name>
</gene>
<dbReference type="InterPro" id="IPR004046">
    <property type="entry name" value="GST_C"/>
</dbReference>
<dbReference type="Pfam" id="PF13409">
    <property type="entry name" value="GST_N_2"/>
    <property type="match status" value="1"/>
</dbReference>
<evidence type="ECO:0000313" key="9">
    <source>
        <dbReference type="Proteomes" id="UP000235786"/>
    </source>
</evidence>
<dbReference type="OrthoDB" id="422574at2759"/>
<accession>A0A2J6RDJ3</accession>
<protein>
    <recommendedName>
        <fullName evidence="2">glutathione transferase</fullName>
        <ecNumber evidence="2">2.5.1.18</ecNumber>
    </recommendedName>
</protein>
<dbReference type="FunFam" id="1.20.1050.130:FF:000016">
    <property type="entry name" value="Glutathione S-transferase 1"/>
    <property type="match status" value="1"/>
</dbReference>
<comment type="catalytic activity">
    <reaction evidence="4">
        <text>RX + glutathione = an S-substituted glutathione + a halide anion + H(+)</text>
        <dbReference type="Rhea" id="RHEA:16437"/>
        <dbReference type="ChEBI" id="CHEBI:15378"/>
        <dbReference type="ChEBI" id="CHEBI:16042"/>
        <dbReference type="ChEBI" id="CHEBI:17792"/>
        <dbReference type="ChEBI" id="CHEBI:57925"/>
        <dbReference type="ChEBI" id="CHEBI:90779"/>
        <dbReference type="EC" id="2.5.1.18"/>
    </reaction>
</comment>
<dbReference type="InterPro" id="IPR004045">
    <property type="entry name" value="Glutathione_S-Trfase_N"/>
</dbReference>
<dbReference type="InterPro" id="IPR036249">
    <property type="entry name" value="Thioredoxin-like_sf"/>
</dbReference>
<keyword evidence="3" id="KW-0808">Transferase</keyword>
<feature type="domain" description="GST N-terminal" evidence="6">
    <location>
        <begin position="6"/>
        <end position="87"/>
    </location>
</feature>
<evidence type="ECO:0000256" key="4">
    <source>
        <dbReference type="ARBA" id="ARBA00047960"/>
    </source>
</evidence>
<reference evidence="8 9" key="1">
    <citation type="submission" date="2016-04" db="EMBL/GenBank/DDBJ databases">
        <title>A degradative enzymes factory behind the ericoid mycorrhizal symbiosis.</title>
        <authorList>
            <consortium name="DOE Joint Genome Institute"/>
            <person name="Martino E."/>
            <person name="Morin E."/>
            <person name="Grelet G."/>
            <person name="Kuo A."/>
            <person name="Kohler A."/>
            <person name="Daghino S."/>
            <person name="Barry K."/>
            <person name="Choi C."/>
            <person name="Cichocki N."/>
            <person name="Clum A."/>
            <person name="Copeland A."/>
            <person name="Hainaut M."/>
            <person name="Haridas S."/>
            <person name="Labutti K."/>
            <person name="Lindquist E."/>
            <person name="Lipzen A."/>
            <person name="Khouja H.-R."/>
            <person name="Murat C."/>
            <person name="Ohm R."/>
            <person name="Olson A."/>
            <person name="Spatafora J."/>
            <person name="Veneault-Fourrey C."/>
            <person name="Henrissat B."/>
            <person name="Grigoriev I."/>
            <person name="Martin F."/>
            <person name="Perotto S."/>
        </authorList>
    </citation>
    <scope>NUCLEOTIDE SEQUENCE [LARGE SCALE GENOMIC DNA]</scope>
    <source>
        <strain evidence="8 9">F</strain>
    </source>
</reference>
<sequence length="222" mass="25662">MASTIKPITFWGGPLGPNPGKVYMILKELRIPHERIEIPLSDVKKPEYTKHNPNGRLPTIYDPNTALTIWESGAIIEYLVDKYDKDHKLSFPAGTNEYYLTKQWLYFQMSGQGPYYGQAWWFKLLHEPKIPSAIDRYINEIRRVSGVLNGVLEGREYLVGDKCTFADLAFVTWQMSILKIVEYDQAKDFPNVQAWIDRMSQRPAIKAFLVERDERMAASGKK</sequence>
<dbReference type="InterPro" id="IPR040079">
    <property type="entry name" value="Glutathione_S-Trfase"/>
</dbReference>
<feature type="domain" description="GST C-terminal" evidence="7">
    <location>
        <begin position="94"/>
        <end position="219"/>
    </location>
</feature>
<evidence type="ECO:0000313" key="8">
    <source>
        <dbReference type="EMBL" id="PMD36575.1"/>
    </source>
</evidence>
<dbReference type="SUPFAM" id="SSF52833">
    <property type="entry name" value="Thioredoxin-like"/>
    <property type="match status" value="1"/>
</dbReference>
<evidence type="ECO:0000259" key="7">
    <source>
        <dbReference type="PROSITE" id="PS50405"/>
    </source>
</evidence>
<dbReference type="PANTHER" id="PTHR44051">
    <property type="entry name" value="GLUTATHIONE S-TRANSFERASE-RELATED"/>
    <property type="match status" value="1"/>
</dbReference>
<comment type="similarity">
    <text evidence="1">Belongs to the GST superfamily.</text>
</comment>
<dbReference type="STRING" id="1149755.A0A2J6RDJ3"/>
<evidence type="ECO:0000259" key="6">
    <source>
        <dbReference type="PROSITE" id="PS50404"/>
    </source>
</evidence>
<evidence type="ECO:0000256" key="5">
    <source>
        <dbReference type="ARBA" id="ARBA00060024"/>
    </source>
</evidence>
<dbReference type="EC" id="2.5.1.18" evidence="2"/>
<evidence type="ECO:0000256" key="2">
    <source>
        <dbReference type="ARBA" id="ARBA00012452"/>
    </source>
</evidence>
<dbReference type="CDD" id="cd03048">
    <property type="entry name" value="GST_N_Ure2p_like"/>
    <property type="match status" value="1"/>
</dbReference>
<dbReference type="AlphaFoldDB" id="A0A2J6RDJ3"/>
<dbReference type="SUPFAM" id="SSF47616">
    <property type="entry name" value="GST C-terminal domain-like"/>
    <property type="match status" value="1"/>
</dbReference>
<dbReference type="PROSITE" id="PS50404">
    <property type="entry name" value="GST_NTER"/>
    <property type="match status" value="1"/>
</dbReference>
<proteinExistence type="inferred from homology"/>
<dbReference type="Pfam" id="PF00043">
    <property type="entry name" value="GST_C"/>
    <property type="match status" value="1"/>
</dbReference>
<name>A0A2J6RDJ3_HYAVF</name>
<dbReference type="InterPro" id="IPR036282">
    <property type="entry name" value="Glutathione-S-Trfase_C_sf"/>
</dbReference>
<dbReference type="GO" id="GO:0004364">
    <property type="term" value="F:glutathione transferase activity"/>
    <property type="evidence" value="ECO:0007669"/>
    <property type="project" value="UniProtKB-EC"/>
</dbReference>
<dbReference type="CDD" id="cd10293">
    <property type="entry name" value="GST_C_Ure2p"/>
    <property type="match status" value="1"/>
</dbReference>
<dbReference type="SFLD" id="SFLDG01151">
    <property type="entry name" value="Main.2:_Nu-like"/>
    <property type="match status" value="1"/>
</dbReference>
<dbReference type="Proteomes" id="UP000235786">
    <property type="component" value="Unassembled WGS sequence"/>
</dbReference>
<keyword evidence="9" id="KW-1185">Reference proteome</keyword>
<dbReference type="SFLD" id="SFLDS00019">
    <property type="entry name" value="Glutathione_Transferase_(cytos"/>
    <property type="match status" value="1"/>
</dbReference>
<dbReference type="EMBL" id="KZ613950">
    <property type="protein sequence ID" value="PMD36575.1"/>
    <property type="molecule type" value="Genomic_DNA"/>
</dbReference>
<dbReference type="Gene3D" id="1.20.1050.130">
    <property type="match status" value="1"/>
</dbReference>
<dbReference type="SFLD" id="SFLDG00358">
    <property type="entry name" value="Main_(cytGST)"/>
    <property type="match status" value="1"/>
</dbReference>
<dbReference type="InterPro" id="IPR010987">
    <property type="entry name" value="Glutathione-S-Trfase_C-like"/>
</dbReference>
<dbReference type="GO" id="GO:0005737">
    <property type="term" value="C:cytoplasm"/>
    <property type="evidence" value="ECO:0007669"/>
    <property type="project" value="UniProtKB-ARBA"/>
</dbReference>
<comment type="function">
    <text evidence="5">Involved in the oxidative stress response and detoxification.</text>
</comment>
<dbReference type="PROSITE" id="PS50405">
    <property type="entry name" value="GST_CTER"/>
    <property type="match status" value="1"/>
</dbReference>
<dbReference type="GO" id="GO:0005634">
    <property type="term" value="C:nucleus"/>
    <property type="evidence" value="ECO:0007669"/>
    <property type="project" value="UniProtKB-ARBA"/>
</dbReference>